<dbReference type="Pfam" id="PF25876">
    <property type="entry name" value="HH_MFP_RND"/>
    <property type="match status" value="1"/>
</dbReference>
<organism evidence="11 12">
    <name type="scientific">Derxia gummosa DSM 723</name>
    <dbReference type="NCBI Taxonomy" id="1121388"/>
    <lineage>
        <taxon>Bacteria</taxon>
        <taxon>Pseudomonadati</taxon>
        <taxon>Pseudomonadota</taxon>
        <taxon>Betaproteobacteria</taxon>
        <taxon>Burkholderiales</taxon>
        <taxon>Alcaligenaceae</taxon>
        <taxon>Derxia</taxon>
    </lineage>
</organism>
<proteinExistence type="inferred from homology"/>
<keyword evidence="3" id="KW-1003">Cell membrane</keyword>
<dbReference type="InterPro" id="IPR058624">
    <property type="entry name" value="MdtA-like_HH"/>
</dbReference>
<dbReference type="Pfam" id="PF25989">
    <property type="entry name" value="YknX_C"/>
    <property type="match status" value="1"/>
</dbReference>
<keyword evidence="5" id="KW-0472">Membrane</keyword>
<dbReference type="Pfam" id="PF25944">
    <property type="entry name" value="Beta-barrel_RND"/>
    <property type="match status" value="1"/>
</dbReference>
<dbReference type="AlphaFoldDB" id="A0A8B6X897"/>
<reference evidence="12" key="1">
    <citation type="submission" date="2025-08" db="UniProtKB">
        <authorList>
            <consortium name="RefSeq"/>
        </authorList>
    </citation>
    <scope>IDENTIFICATION</scope>
</reference>
<evidence type="ECO:0000256" key="4">
    <source>
        <dbReference type="ARBA" id="ARBA00022519"/>
    </source>
</evidence>
<keyword evidence="4" id="KW-0997">Cell inner membrane</keyword>
<comment type="similarity">
    <text evidence="2">Belongs to the membrane fusion protein (MFP) (TC 8.A.1) family.</text>
</comment>
<evidence type="ECO:0000256" key="5">
    <source>
        <dbReference type="ARBA" id="ARBA00023136"/>
    </source>
</evidence>
<dbReference type="GO" id="GO:1990281">
    <property type="term" value="C:efflux pump complex"/>
    <property type="evidence" value="ECO:0007669"/>
    <property type="project" value="TreeGrafter"/>
</dbReference>
<protein>
    <submittedName>
        <fullName evidence="12">MdtA/MuxA family multidrug efflux RND transporter periplasmic adaptor subunit</fullName>
    </submittedName>
</protein>
<feature type="compositionally biased region" description="Low complexity" evidence="6">
    <location>
        <begin position="451"/>
        <end position="482"/>
    </location>
</feature>
<dbReference type="Gene3D" id="2.40.420.20">
    <property type="match status" value="1"/>
</dbReference>
<evidence type="ECO:0000256" key="3">
    <source>
        <dbReference type="ARBA" id="ARBA00022475"/>
    </source>
</evidence>
<feature type="region of interest" description="Disordered" evidence="6">
    <location>
        <begin position="423"/>
        <end position="482"/>
    </location>
</feature>
<dbReference type="PANTHER" id="PTHR30469:SF12">
    <property type="entry name" value="MULTIDRUG RESISTANCE PROTEIN MDTA"/>
    <property type="match status" value="1"/>
</dbReference>
<dbReference type="Proteomes" id="UP000675920">
    <property type="component" value="Unplaced"/>
</dbReference>
<dbReference type="InterPro" id="IPR058637">
    <property type="entry name" value="YknX-like_C"/>
</dbReference>
<name>A0A8B6X897_9BURK</name>
<dbReference type="Gene3D" id="1.10.287.470">
    <property type="entry name" value="Helix hairpin bin"/>
    <property type="match status" value="1"/>
</dbReference>
<feature type="domain" description="Multidrug resistance protein MdtA-like alpha-helical hairpin" evidence="7">
    <location>
        <begin position="166"/>
        <end position="235"/>
    </location>
</feature>
<evidence type="ECO:0000259" key="9">
    <source>
        <dbReference type="Pfam" id="PF25944"/>
    </source>
</evidence>
<comment type="subcellular location">
    <subcellularLocation>
        <location evidence="1">Cell membrane</location>
    </subcellularLocation>
</comment>
<feature type="domain" description="Multidrug resistance protein MdtA-like barrel-sandwich hybrid" evidence="8">
    <location>
        <begin position="126"/>
        <end position="268"/>
    </location>
</feature>
<feature type="domain" description="YknX-like C-terminal permuted SH3-like" evidence="10">
    <location>
        <begin position="362"/>
        <end position="428"/>
    </location>
</feature>
<dbReference type="Gene3D" id="2.40.30.170">
    <property type="match status" value="1"/>
</dbReference>
<evidence type="ECO:0000256" key="1">
    <source>
        <dbReference type="ARBA" id="ARBA00004236"/>
    </source>
</evidence>
<feature type="compositionally biased region" description="Gly residues" evidence="6">
    <location>
        <begin position="56"/>
        <end position="77"/>
    </location>
</feature>
<keyword evidence="11" id="KW-1185">Reference proteome</keyword>
<dbReference type="RefSeq" id="WP_034412426.1">
    <property type="nucleotide sequence ID" value="NZ_KI519499.1"/>
</dbReference>
<evidence type="ECO:0000259" key="8">
    <source>
        <dbReference type="Pfam" id="PF25917"/>
    </source>
</evidence>
<feature type="region of interest" description="Disordered" evidence="6">
    <location>
        <begin position="50"/>
        <end position="100"/>
    </location>
</feature>
<evidence type="ECO:0000256" key="6">
    <source>
        <dbReference type="SAM" id="MobiDB-lite"/>
    </source>
</evidence>
<evidence type="ECO:0000259" key="10">
    <source>
        <dbReference type="Pfam" id="PF25989"/>
    </source>
</evidence>
<evidence type="ECO:0000313" key="11">
    <source>
        <dbReference type="Proteomes" id="UP000675920"/>
    </source>
</evidence>
<evidence type="ECO:0000313" key="12">
    <source>
        <dbReference type="RefSeq" id="WP_034412426.1"/>
    </source>
</evidence>
<dbReference type="PANTHER" id="PTHR30469">
    <property type="entry name" value="MULTIDRUG RESISTANCE PROTEIN MDTA"/>
    <property type="match status" value="1"/>
</dbReference>
<sequence>MRRAGAGRTGARRAGGRALWWLLALVAVAALGFAGGRKWSGGTAADAQSAASAAGGTQGGPGGASGPGGGSGVPGGAEGRRQDGPPGGGKRGGDASRPQPVVVETARSGTLRVIQPAVGTVTPLATVTVRTRVDGTLDKLLFNEGDVVKAGQPLALIDPRAYDVALQQAKGQLARDEALLANARVDLERYRGLLAQDSIARQQVDTQAALVRQYEATVQVDKAAVASAELNLSYTRITAPVAGRIGLRQVDQGNLVRTSDSDGLVVITQLAPISVLFSIPESVLPRVRAALAGGKPLVAEAWDRDQRKLLATGSVATLDNLIDTSTGTVKLRARFANGDGALFPNQFVNLRLVVDALDGATLVPTAALLRGSQGAFVYRVGEDKAVAVVPVRAGASEGENTAIEAGLKPGDVVVIEGTDKLREGAKVDPVPRATAANAGAEPPKRKRGDAGKPADGAAPAGGNAAPAQGSAATPAPAARPAQ</sequence>
<dbReference type="Gene3D" id="2.40.50.100">
    <property type="match status" value="1"/>
</dbReference>
<accession>A0A8B6X897</accession>
<dbReference type="Pfam" id="PF25917">
    <property type="entry name" value="BSH_RND"/>
    <property type="match status" value="1"/>
</dbReference>
<feature type="domain" description="Multidrug resistance protein MdtA-like beta-barrel" evidence="9">
    <location>
        <begin position="272"/>
        <end position="355"/>
    </location>
</feature>
<dbReference type="GO" id="GO:0015562">
    <property type="term" value="F:efflux transmembrane transporter activity"/>
    <property type="evidence" value="ECO:0007669"/>
    <property type="project" value="TreeGrafter"/>
</dbReference>
<dbReference type="InterPro" id="IPR058626">
    <property type="entry name" value="MdtA-like_b-barrel"/>
</dbReference>
<dbReference type="SUPFAM" id="SSF111369">
    <property type="entry name" value="HlyD-like secretion proteins"/>
    <property type="match status" value="1"/>
</dbReference>
<dbReference type="InterPro" id="IPR058625">
    <property type="entry name" value="MdtA-like_BSH"/>
</dbReference>
<dbReference type="NCBIfam" id="TIGR01730">
    <property type="entry name" value="RND_mfp"/>
    <property type="match status" value="1"/>
</dbReference>
<dbReference type="InterPro" id="IPR006143">
    <property type="entry name" value="RND_pump_MFP"/>
</dbReference>
<evidence type="ECO:0000259" key="7">
    <source>
        <dbReference type="Pfam" id="PF25876"/>
    </source>
</evidence>
<evidence type="ECO:0000256" key="2">
    <source>
        <dbReference type="ARBA" id="ARBA00009477"/>
    </source>
</evidence>